<dbReference type="EMBL" id="WTPW01000154">
    <property type="protein sequence ID" value="KAF0541219.1"/>
    <property type="molecule type" value="Genomic_DNA"/>
</dbReference>
<comment type="caution">
    <text evidence="1">The sequence shown here is derived from an EMBL/GenBank/DDBJ whole genome shotgun (WGS) entry which is preliminary data.</text>
</comment>
<keyword evidence="2" id="KW-1185">Reference proteome</keyword>
<reference evidence="1 2" key="1">
    <citation type="journal article" date="2019" name="Environ. Microbiol.">
        <title>At the nexus of three kingdoms: the genome of the mycorrhizal fungus Gigaspora margarita provides insights into plant, endobacterial and fungal interactions.</title>
        <authorList>
            <person name="Venice F."/>
            <person name="Ghignone S."/>
            <person name="Salvioli di Fossalunga A."/>
            <person name="Amselem J."/>
            <person name="Novero M."/>
            <person name="Xianan X."/>
            <person name="Sedzielewska Toro K."/>
            <person name="Morin E."/>
            <person name="Lipzen A."/>
            <person name="Grigoriev I.V."/>
            <person name="Henrissat B."/>
            <person name="Martin F.M."/>
            <person name="Bonfante P."/>
        </authorList>
    </citation>
    <scope>NUCLEOTIDE SEQUENCE [LARGE SCALE GENOMIC DNA]</scope>
    <source>
        <strain evidence="1 2">BEG34</strain>
    </source>
</reference>
<dbReference type="Proteomes" id="UP000439903">
    <property type="component" value="Unassembled WGS sequence"/>
</dbReference>
<gene>
    <name evidence="1" type="ORF">F8M41_005599</name>
</gene>
<evidence type="ECO:0008006" key="3">
    <source>
        <dbReference type="Google" id="ProtNLM"/>
    </source>
</evidence>
<dbReference type="AlphaFoldDB" id="A0A8H4ERT8"/>
<organism evidence="1 2">
    <name type="scientific">Gigaspora margarita</name>
    <dbReference type="NCBI Taxonomy" id="4874"/>
    <lineage>
        <taxon>Eukaryota</taxon>
        <taxon>Fungi</taxon>
        <taxon>Fungi incertae sedis</taxon>
        <taxon>Mucoromycota</taxon>
        <taxon>Glomeromycotina</taxon>
        <taxon>Glomeromycetes</taxon>
        <taxon>Diversisporales</taxon>
        <taxon>Gigasporaceae</taxon>
        <taxon>Gigaspora</taxon>
    </lineage>
</organism>
<dbReference type="OrthoDB" id="2437950at2759"/>
<sequence>MNLPQFKSLMNDWFIIEKPVNPEDINEVKDNETYAHYYLHVGDVVNISEKKDESFAILRSIFRYKRDNQHFAFIIIDRFELTNQKKLECPVYRLQNMREICSISEVDMNNTTHFIHYCNDNECIIGSEHNFENDLYIKNVYFFKAV</sequence>
<accession>A0A8H4ERT8</accession>
<evidence type="ECO:0000313" key="1">
    <source>
        <dbReference type="EMBL" id="KAF0541219.1"/>
    </source>
</evidence>
<evidence type="ECO:0000313" key="2">
    <source>
        <dbReference type="Proteomes" id="UP000439903"/>
    </source>
</evidence>
<proteinExistence type="predicted"/>
<name>A0A8H4ERT8_GIGMA</name>
<protein>
    <recommendedName>
        <fullName evidence="3">BAH domain-containing protein</fullName>
    </recommendedName>
</protein>